<dbReference type="RefSeq" id="XP_007923295.1">
    <property type="nucleotide sequence ID" value="XM_007925104.1"/>
</dbReference>
<dbReference type="EMBL" id="KB446556">
    <property type="protein sequence ID" value="EME85805.1"/>
    <property type="molecule type" value="Genomic_DNA"/>
</dbReference>
<dbReference type="HOGENOM" id="CLU_963539_0_0_1"/>
<dbReference type="AlphaFoldDB" id="M2Z7S7"/>
<evidence type="ECO:0000313" key="2">
    <source>
        <dbReference type="Proteomes" id="UP000016932"/>
    </source>
</evidence>
<name>M2Z7S7_PSEFD</name>
<dbReference type="KEGG" id="pfj:MYCFIDRAFT_171677"/>
<evidence type="ECO:0000313" key="1">
    <source>
        <dbReference type="EMBL" id="EME85805.1"/>
    </source>
</evidence>
<proteinExistence type="predicted"/>
<gene>
    <name evidence="1" type="ORF">MYCFIDRAFT_171677</name>
</gene>
<organism evidence="1 2">
    <name type="scientific">Pseudocercospora fijiensis (strain CIRAD86)</name>
    <name type="common">Black leaf streak disease fungus</name>
    <name type="synonym">Mycosphaerella fijiensis</name>
    <dbReference type="NCBI Taxonomy" id="383855"/>
    <lineage>
        <taxon>Eukaryota</taxon>
        <taxon>Fungi</taxon>
        <taxon>Dikarya</taxon>
        <taxon>Ascomycota</taxon>
        <taxon>Pezizomycotina</taxon>
        <taxon>Dothideomycetes</taxon>
        <taxon>Dothideomycetidae</taxon>
        <taxon>Mycosphaerellales</taxon>
        <taxon>Mycosphaerellaceae</taxon>
        <taxon>Pseudocercospora</taxon>
    </lineage>
</organism>
<dbReference type="GeneID" id="19332678"/>
<accession>M2Z7S7</accession>
<dbReference type="VEuPathDB" id="FungiDB:MYCFIDRAFT_171677"/>
<dbReference type="Proteomes" id="UP000016932">
    <property type="component" value="Unassembled WGS sequence"/>
</dbReference>
<protein>
    <submittedName>
        <fullName evidence="1">Uncharacterized protein</fullName>
    </submittedName>
</protein>
<sequence>MFRAIWTRQTGPKSGKHTLKEKLSALPAQCCEDSTLNITIRLYRSLISDGDWEVVQPVHQNYRVLHEVEKRSRETIETLYTEWAVAVREAELPNCSQGTYEPATRFCLDVRRPADDEEFRFASEMEHRGLHRITALLRHRFKAFGSLEAVLINAACWCILAEAEKQVALPRGQSWPRLRQSCAQENIDWQRANWRNPEMQNAVFGGGDAPTYEQRLTMDFDPNAVHQRASCRALGRRALEGHIIRGGVLMAYLVGYVSQSTELVDVAAALRRSDHRNRRSDYRAEAWSN</sequence>
<dbReference type="OrthoDB" id="3626581at2759"/>
<reference evidence="1 2" key="1">
    <citation type="journal article" date="2012" name="PLoS Pathog.">
        <title>Diverse lifestyles and strategies of plant pathogenesis encoded in the genomes of eighteen Dothideomycetes fungi.</title>
        <authorList>
            <person name="Ohm R.A."/>
            <person name="Feau N."/>
            <person name="Henrissat B."/>
            <person name="Schoch C.L."/>
            <person name="Horwitz B.A."/>
            <person name="Barry K.W."/>
            <person name="Condon B.J."/>
            <person name="Copeland A.C."/>
            <person name="Dhillon B."/>
            <person name="Glaser F."/>
            <person name="Hesse C.N."/>
            <person name="Kosti I."/>
            <person name="LaButti K."/>
            <person name="Lindquist E.A."/>
            <person name="Lucas S."/>
            <person name="Salamov A.A."/>
            <person name="Bradshaw R.E."/>
            <person name="Ciuffetti L."/>
            <person name="Hamelin R.C."/>
            <person name="Kema G.H.J."/>
            <person name="Lawrence C."/>
            <person name="Scott J.A."/>
            <person name="Spatafora J.W."/>
            <person name="Turgeon B.G."/>
            <person name="de Wit P.J.G.M."/>
            <person name="Zhong S."/>
            <person name="Goodwin S.B."/>
            <person name="Grigoriev I.V."/>
        </authorList>
    </citation>
    <scope>NUCLEOTIDE SEQUENCE [LARGE SCALE GENOMIC DNA]</scope>
    <source>
        <strain evidence="1 2">CIRAD86</strain>
    </source>
</reference>
<keyword evidence="2" id="KW-1185">Reference proteome</keyword>